<sequence length="141" mass="16719">MDTEALPSKKASFQQWHKETIRWAKEFDLYIYELNELKKRVDSKKVKDHIDVQVQKNIVLITKTTQDRLLKDVLDGLQKHKAHFTNLLQSENQMEIQNNKDAHLSLTKRIRQLRGKLGSLKTRISDFLNSESRIQRHGYSY</sequence>
<gene>
    <name evidence="1" type="ORF">FF125_20595</name>
</gene>
<dbReference type="EMBL" id="CP040749">
    <property type="protein sequence ID" value="QCX40723.1"/>
    <property type="molecule type" value="Genomic_DNA"/>
</dbReference>
<proteinExistence type="predicted"/>
<reference evidence="1 2" key="1">
    <citation type="submission" date="2019-05" db="EMBL/GenBank/DDBJ databases">
        <title>Algicella ahnfeltiae gen. nov., sp. nov., a novel marine bacterium of the family Flavobacteriaceae isolated from a red alga.</title>
        <authorList>
            <person name="Nedashkovskaya O.I."/>
            <person name="Kukhlevskiy A.D."/>
            <person name="Kim S.-G."/>
            <person name="Zhukova N.V."/>
            <person name="Mikhailov V.V."/>
        </authorList>
    </citation>
    <scope>NUCLEOTIDE SEQUENCE [LARGE SCALE GENOMIC DNA]</scope>
    <source>
        <strain evidence="1 2">10Alg115</strain>
    </source>
</reference>
<evidence type="ECO:0000313" key="1">
    <source>
        <dbReference type="EMBL" id="QCX40723.1"/>
    </source>
</evidence>
<accession>A0A5B7TZ57</accession>
<dbReference type="AlphaFoldDB" id="A0A5B7TZ57"/>
<protein>
    <submittedName>
        <fullName evidence="1">Uncharacterized protein</fullName>
    </submittedName>
</protein>
<dbReference type="KEGG" id="fbe:FF125_20595"/>
<name>A0A5B7TZ57_9FLAO</name>
<keyword evidence="2" id="KW-1185">Reference proteome</keyword>
<dbReference type="OrthoDB" id="9825812at2"/>
<organism evidence="1 2">
    <name type="scientific">Aureibaculum algae</name>
    <dbReference type="NCBI Taxonomy" id="2584122"/>
    <lineage>
        <taxon>Bacteria</taxon>
        <taxon>Pseudomonadati</taxon>
        <taxon>Bacteroidota</taxon>
        <taxon>Flavobacteriia</taxon>
        <taxon>Flavobacteriales</taxon>
        <taxon>Flavobacteriaceae</taxon>
        <taxon>Aureibaculum</taxon>
    </lineage>
</organism>
<dbReference type="RefSeq" id="WP_138951953.1">
    <property type="nucleotide sequence ID" value="NZ_CP040749.1"/>
</dbReference>
<dbReference type="Proteomes" id="UP000306229">
    <property type="component" value="Chromosome"/>
</dbReference>
<evidence type="ECO:0000313" key="2">
    <source>
        <dbReference type="Proteomes" id="UP000306229"/>
    </source>
</evidence>